<name>A0A1M5AK52_9FIRM</name>
<gene>
    <name evidence="15" type="ORF">SAMN02745133_02299</name>
</gene>
<evidence type="ECO:0000256" key="7">
    <source>
        <dbReference type="ARBA" id="ARBA00022840"/>
    </source>
</evidence>
<evidence type="ECO:0000256" key="8">
    <source>
        <dbReference type="ARBA" id="ARBA00022967"/>
    </source>
</evidence>
<dbReference type="PROSITE" id="PS00154">
    <property type="entry name" value="ATPASE_E1_E2"/>
    <property type="match status" value="1"/>
</dbReference>
<feature type="transmembrane region" description="Helical" evidence="13">
    <location>
        <begin position="311"/>
        <end position="334"/>
    </location>
</feature>
<feature type="transmembrane region" description="Helical" evidence="13">
    <location>
        <begin position="658"/>
        <end position="683"/>
    </location>
</feature>
<dbReference type="Gene3D" id="3.40.50.1000">
    <property type="entry name" value="HAD superfamily/HAD-like"/>
    <property type="match status" value="1"/>
</dbReference>
<dbReference type="NCBIfam" id="TIGR01525">
    <property type="entry name" value="ATPase-IB_hvy"/>
    <property type="match status" value="1"/>
</dbReference>
<keyword evidence="9 13" id="KW-1133">Transmembrane helix</keyword>
<dbReference type="InterPro" id="IPR018303">
    <property type="entry name" value="ATPase_P-typ_P_site"/>
</dbReference>
<keyword evidence="3" id="KW-0104">Cadmium</keyword>
<evidence type="ECO:0000256" key="5">
    <source>
        <dbReference type="ARBA" id="ARBA00022723"/>
    </source>
</evidence>
<dbReference type="InterPro" id="IPR051014">
    <property type="entry name" value="Cation_Transport_ATPase_IB"/>
</dbReference>
<dbReference type="PROSITE" id="PS50846">
    <property type="entry name" value="HMA_2"/>
    <property type="match status" value="1"/>
</dbReference>
<dbReference type="STRING" id="1121429.SAMN02745133_02299"/>
<dbReference type="InterPro" id="IPR059000">
    <property type="entry name" value="ATPase_P-type_domA"/>
</dbReference>
<dbReference type="OrthoDB" id="9760364at2"/>
<dbReference type="Gene3D" id="3.30.70.100">
    <property type="match status" value="1"/>
</dbReference>
<keyword evidence="7 13" id="KW-0067">ATP-binding</keyword>
<dbReference type="InterPro" id="IPR023298">
    <property type="entry name" value="ATPase_P-typ_TM_dom_sf"/>
</dbReference>
<keyword evidence="5 13" id="KW-0479">Metal-binding</keyword>
<keyword evidence="10 13" id="KW-0472">Membrane</keyword>
<evidence type="ECO:0000256" key="3">
    <source>
        <dbReference type="ARBA" id="ARBA00022539"/>
    </source>
</evidence>
<keyword evidence="13" id="KW-1003">Cell membrane</keyword>
<dbReference type="PANTHER" id="PTHR48085:SF5">
    <property type="entry name" value="CADMIUM_ZINC-TRANSPORTING ATPASE HMA4-RELATED"/>
    <property type="match status" value="1"/>
</dbReference>
<dbReference type="PANTHER" id="PTHR48085">
    <property type="entry name" value="CADMIUM/ZINC-TRANSPORTING ATPASE HMA2-RELATED"/>
    <property type="match status" value="1"/>
</dbReference>
<dbReference type="InterPro" id="IPR001757">
    <property type="entry name" value="P_typ_ATPase"/>
</dbReference>
<dbReference type="GO" id="GO:0005886">
    <property type="term" value="C:plasma membrane"/>
    <property type="evidence" value="ECO:0007669"/>
    <property type="project" value="UniProtKB-SubCell"/>
</dbReference>
<dbReference type="Pfam" id="PF00403">
    <property type="entry name" value="HMA"/>
    <property type="match status" value="1"/>
</dbReference>
<dbReference type="InterPro" id="IPR006121">
    <property type="entry name" value="HMA_dom"/>
</dbReference>
<feature type="transmembrane region" description="Helical" evidence="13">
    <location>
        <begin position="87"/>
        <end position="107"/>
    </location>
</feature>
<dbReference type="EMBL" id="FQUY01000018">
    <property type="protein sequence ID" value="SHF30658.1"/>
    <property type="molecule type" value="Genomic_DNA"/>
</dbReference>
<dbReference type="SFLD" id="SFLDG00002">
    <property type="entry name" value="C1.7:_P-type_atpase_like"/>
    <property type="match status" value="1"/>
</dbReference>
<dbReference type="PRINTS" id="PR00941">
    <property type="entry name" value="CDATPASE"/>
</dbReference>
<dbReference type="GO" id="GO:0016887">
    <property type="term" value="F:ATP hydrolysis activity"/>
    <property type="evidence" value="ECO:0007669"/>
    <property type="project" value="InterPro"/>
</dbReference>
<dbReference type="InterPro" id="IPR044492">
    <property type="entry name" value="P_typ_ATPase_HD_dom"/>
</dbReference>
<sequence length="730" mass="77204">MGNGAVLEFRLEGLSCADCAAKLERQIASLPGVQEAKLNFTAAKLTVHGDMSADAVINEARRDGVKAIPAGEYKEQTGANFWTKNRWAITSAIAGLLLALGWCLDYVLETETAARTLYLACIAAGGFAVGRKALLSLSRFRLDMNVLMGVAVTGAILIGEWSEGATVAFLFSVSEALESYTMDKARNSIRRLMRLAPESAVVIRDNQEMRLPVGEIAAGDILVIRPGEKIALDGIILSGTSSINQSAITGESVPVDRQPGDEVFAGTMNGEGSLKVKVTRPVKDTTLSRIIHLVEEAQAQRAPSQTFVDRFAAVYTPVVMVLAALLVTVPPLVLAQPWEPWIYRGLALLVVACPCALVVSTPVAIVSAIGGSARHGVLIKGGIHLETLGQLKALAFDKTGTLTTGTPEVTQIFSSPGISKDRLLTLAAAVEHHSEHPLAKAILRKARATSENGYLPPAENFKSFTGLGARAMVEGHEIFLGSPRLLEQQGIAMGPWQEKLSCLQREGHTVVMVAIDGTVAGCIALADSVRPQAAGTLAALKKLGISPLAMLTGDHQETARSIAHQTGIDSFQANLLPQDKVLAVKELRDKTGFIGMVGDGINDAPALAAANTGIAMGGAGNDTALETADVVLMGDDLSKLPFAVRMGRAARQVIKQNIFFSIGIKMLAVLLVFPGWLTLWLAILADMGTTLLVTLNGIRLLGLQPEQNLSYPDKHKNTPCCSGTPGTAAG</sequence>
<dbReference type="Pfam" id="PF00702">
    <property type="entry name" value="Hydrolase"/>
    <property type="match status" value="1"/>
</dbReference>
<dbReference type="SUPFAM" id="SSF81653">
    <property type="entry name" value="Calcium ATPase, transduction domain A"/>
    <property type="match status" value="1"/>
</dbReference>
<dbReference type="AlphaFoldDB" id="A0A1M5AK52"/>
<dbReference type="Gene3D" id="2.70.150.10">
    <property type="entry name" value="Calcium-transporting ATPase, cytoplasmic transduction domain A"/>
    <property type="match status" value="1"/>
</dbReference>
<evidence type="ECO:0000256" key="2">
    <source>
        <dbReference type="ARBA" id="ARBA00006024"/>
    </source>
</evidence>
<dbReference type="GO" id="GO:0005524">
    <property type="term" value="F:ATP binding"/>
    <property type="evidence" value="ECO:0007669"/>
    <property type="project" value="UniProtKB-UniRule"/>
</dbReference>
<dbReference type="SUPFAM" id="SSF55008">
    <property type="entry name" value="HMA, heavy metal-associated domain"/>
    <property type="match status" value="1"/>
</dbReference>
<keyword evidence="4 13" id="KW-0812">Transmembrane</keyword>
<comment type="similarity">
    <text evidence="2 13">Belongs to the cation transport ATPase (P-type) (TC 3.A.3) family. Type IB subfamily.</text>
</comment>
<dbReference type="GO" id="GO:0008551">
    <property type="term" value="F:P-type cadmium transporter activity"/>
    <property type="evidence" value="ECO:0007669"/>
    <property type="project" value="UniProtKB-EC"/>
</dbReference>
<dbReference type="NCBIfam" id="TIGR01494">
    <property type="entry name" value="ATPase_P-type"/>
    <property type="match status" value="1"/>
</dbReference>
<feature type="domain" description="HMA" evidence="14">
    <location>
        <begin position="5"/>
        <end position="68"/>
    </location>
</feature>
<dbReference type="InterPro" id="IPR027256">
    <property type="entry name" value="P-typ_ATPase_IB"/>
</dbReference>
<dbReference type="Proteomes" id="UP000184148">
    <property type="component" value="Unassembled WGS sequence"/>
</dbReference>
<dbReference type="SFLD" id="SFLDF00027">
    <property type="entry name" value="p-type_atpase"/>
    <property type="match status" value="1"/>
</dbReference>
<dbReference type="Pfam" id="PF00122">
    <property type="entry name" value="E1-E2_ATPase"/>
    <property type="match status" value="1"/>
</dbReference>
<keyword evidence="8" id="KW-1278">Translocase</keyword>
<evidence type="ECO:0000256" key="9">
    <source>
        <dbReference type="ARBA" id="ARBA00022989"/>
    </source>
</evidence>
<comment type="subcellular location">
    <subcellularLocation>
        <location evidence="1">Cell membrane</location>
        <topology evidence="1">Multi-pass membrane protein</topology>
    </subcellularLocation>
</comment>
<evidence type="ECO:0000313" key="15">
    <source>
        <dbReference type="EMBL" id="SHF30658.1"/>
    </source>
</evidence>
<dbReference type="EC" id="7.2.2.21" evidence="11"/>
<evidence type="ECO:0000256" key="6">
    <source>
        <dbReference type="ARBA" id="ARBA00022741"/>
    </source>
</evidence>
<dbReference type="NCBIfam" id="TIGR01512">
    <property type="entry name" value="ATPase-IB2_Cd"/>
    <property type="match status" value="1"/>
</dbReference>
<proteinExistence type="inferred from homology"/>
<dbReference type="InterPro" id="IPR036412">
    <property type="entry name" value="HAD-like_sf"/>
</dbReference>
<evidence type="ECO:0000256" key="1">
    <source>
        <dbReference type="ARBA" id="ARBA00004651"/>
    </source>
</evidence>
<keyword evidence="16" id="KW-1185">Reference proteome</keyword>
<evidence type="ECO:0000256" key="4">
    <source>
        <dbReference type="ARBA" id="ARBA00022692"/>
    </source>
</evidence>
<accession>A0A1M5AK52</accession>
<dbReference type="SUPFAM" id="SSF81665">
    <property type="entry name" value="Calcium ATPase, transmembrane domain M"/>
    <property type="match status" value="1"/>
</dbReference>
<evidence type="ECO:0000313" key="16">
    <source>
        <dbReference type="Proteomes" id="UP000184148"/>
    </source>
</evidence>
<protein>
    <recommendedName>
        <fullName evidence="11">Cd(2+)-exporting ATPase</fullName>
        <ecNumber evidence="11">7.2.2.21</ecNumber>
    </recommendedName>
</protein>
<dbReference type="InterPro" id="IPR023214">
    <property type="entry name" value="HAD_sf"/>
</dbReference>
<evidence type="ECO:0000256" key="12">
    <source>
        <dbReference type="ARBA" id="ARBA00049338"/>
    </source>
</evidence>
<dbReference type="InterPro" id="IPR036163">
    <property type="entry name" value="HMA_dom_sf"/>
</dbReference>
<keyword evidence="6 13" id="KW-0547">Nucleotide-binding</keyword>
<evidence type="ECO:0000256" key="10">
    <source>
        <dbReference type="ARBA" id="ARBA00023136"/>
    </source>
</evidence>
<dbReference type="SFLD" id="SFLDS00003">
    <property type="entry name" value="Haloacid_Dehalogenase"/>
    <property type="match status" value="1"/>
</dbReference>
<dbReference type="PRINTS" id="PR00119">
    <property type="entry name" value="CATATPASE"/>
</dbReference>
<dbReference type="SUPFAM" id="SSF56784">
    <property type="entry name" value="HAD-like"/>
    <property type="match status" value="1"/>
</dbReference>
<reference evidence="16" key="1">
    <citation type="submission" date="2016-11" db="EMBL/GenBank/DDBJ databases">
        <authorList>
            <person name="Varghese N."/>
            <person name="Submissions S."/>
        </authorList>
    </citation>
    <scope>NUCLEOTIDE SEQUENCE [LARGE SCALE GENOMIC DNA]</scope>
    <source>
        <strain evidence="16">DSM 12395</strain>
    </source>
</reference>
<evidence type="ECO:0000259" key="14">
    <source>
        <dbReference type="PROSITE" id="PS50846"/>
    </source>
</evidence>
<dbReference type="NCBIfam" id="TIGR01511">
    <property type="entry name" value="ATPase-IB1_Cu"/>
    <property type="match status" value="1"/>
</dbReference>
<feature type="transmembrane region" description="Helical" evidence="13">
    <location>
        <begin position="346"/>
        <end position="370"/>
    </location>
</feature>
<dbReference type="GO" id="GO:0046872">
    <property type="term" value="F:metal ion binding"/>
    <property type="evidence" value="ECO:0007669"/>
    <property type="project" value="UniProtKB-KW"/>
</dbReference>
<evidence type="ECO:0000256" key="13">
    <source>
        <dbReference type="RuleBase" id="RU362081"/>
    </source>
</evidence>
<organism evidence="15 16">
    <name type="scientific">Desulforamulus putei DSM 12395</name>
    <dbReference type="NCBI Taxonomy" id="1121429"/>
    <lineage>
        <taxon>Bacteria</taxon>
        <taxon>Bacillati</taxon>
        <taxon>Bacillota</taxon>
        <taxon>Clostridia</taxon>
        <taxon>Eubacteriales</taxon>
        <taxon>Peptococcaceae</taxon>
        <taxon>Desulforamulus</taxon>
    </lineage>
</organism>
<dbReference type="CDD" id="cd00371">
    <property type="entry name" value="HMA"/>
    <property type="match status" value="1"/>
</dbReference>
<dbReference type="FunFam" id="2.70.150.10:FF:000002">
    <property type="entry name" value="Copper-transporting ATPase 1, putative"/>
    <property type="match status" value="1"/>
</dbReference>
<dbReference type="Gene3D" id="3.40.1110.10">
    <property type="entry name" value="Calcium-transporting ATPase, cytoplasmic domain N"/>
    <property type="match status" value="1"/>
</dbReference>
<dbReference type="InterPro" id="IPR008250">
    <property type="entry name" value="ATPase_P-typ_transduc_dom_A_sf"/>
</dbReference>
<comment type="catalytic activity">
    <reaction evidence="12">
        <text>Cd(2+)(in) + ATP + H2O = Cd(2+)(out) + ADP + phosphate + H(+)</text>
        <dbReference type="Rhea" id="RHEA:12132"/>
        <dbReference type="ChEBI" id="CHEBI:15377"/>
        <dbReference type="ChEBI" id="CHEBI:15378"/>
        <dbReference type="ChEBI" id="CHEBI:30616"/>
        <dbReference type="ChEBI" id="CHEBI:43474"/>
        <dbReference type="ChEBI" id="CHEBI:48775"/>
        <dbReference type="ChEBI" id="CHEBI:456216"/>
        <dbReference type="EC" id="7.2.2.21"/>
    </reaction>
</comment>
<dbReference type="RefSeq" id="WP_073239533.1">
    <property type="nucleotide sequence ID" value="NZ_FQUY01000018.1"/>
</dbReference>
<evidence type="ECO:0000256" key="11">
    <source>
        <dbReference type="ARBA" id="ARBA00039103"/>
    </source>
</evidence>
<feature type="transmembrane region" description="Helical" evidence="13">
    <location>
        <begin position="113"/>
        <end position="130"/>
    </location>
</feature>
<dbReference type="InterPro" id="IPR023299">
    <property type="entry name" value="ATPase_P-typ_cyto_dom_N"/>
</dbReference>